<feature type="compositionally biased region" description="Polar residues" evidence="1">
    <location>
        <begin position="226"/>
        <end position="235"/>
    </location>
</feature>
<keyword evidence="3" id="KW-1185">Reference proteome</keyword>
<feature type="compositionally biased region" description="Polar residues" evidence="1">
    <location>
        <begin position="191"/>
        <end position="207"/>
    </location>
</feature>
<gene>
    <name evidence="2" type="ORF">SteCoe_21331</name>
</gene>
<proteinExistence type="predicted"/>
<evidence type="ECO:0000313" key="2">
    <source>
        <dbReference type="EMBL" id="OMJ78803.1"/>
    </source>
</evidence>
<evidence type="ECO:0000256" key="1">
    <source>
        <dbReference type="SAM" id="MobiDB-lite"/>
    </source>
</evidence>
<dbReference type="EMBL" id="MPUH01000503">
    <property type="protein sequence ID" value="OMJ78803.1"/>
    <property type="molecule type" value="Genomic_DNA"/>
</dbReference>
<reference evidence="2 3" key="1">
    <citation type="submission" date="2016-11" db="EMBL/GenBank/DDBJ databases">
        <title>The macronuclear genome of Stentor coeruleus: a giant cell with tiny introns.</title>
        <authorList>
            <person name="Slabodnick M."/>
            <person name="Ruby J.G."/>
            <person name="Reiff S.B."/>
            <person name="Swart E.C."/>
            <person name="Gosai S."/>
            <person name="Prabakaran S."/>
            <person name="Witkowska E."/>
            <person name="Larue G.E."/>
            <person name="Fisher S."/>
            <person name="Freeman R.M."/>
            <person name="Gunawardena J."/>
            <person name="Chu W."/>
            <person name="Stover N.A."/>
            <person name="Gregory B.D."/>
            <person name="Nowacki M."/>
            <person name="Derisi J."/>
            <person name="Roy S.W."/>
            <person name="Marshall W.F."/>
            <person name="Sood P."/>
        </authorList>
    </citation>
    <scope>NUCLEOTIDE SEQUENCE [LARGE SCALE GENOMIC DNA]</scope>
    <source>
        <strain evidence="2">WM001</strain>
    </source>
</reference>
<protein>
    <submittedName>
        <fullName evidence="2">Uncharacterized protein</fullName>
    </submittedName>
</protein>
<dbReference type="Proteomes" id="UP000187209">
    <property type="component" value="Unassembled WGS sequence"/>
</dbReference>
<feature type="region of interest" description="Disordered" evidence="1">
    <location>
        <begin position="164"/>
        <end position="235"/>
    </location>
</feature>
<accession>A0A1R2BPR7</accession>
<dbReference type="AlphaFoldDB" id="A0A1R2BPR7"/>
<organism evidence="2 3">
    <name type="scientific">Stentor coeruleus</name>
    <dbReference type="NCBI Taxonomy" id="5963"/>
    <lineage>
        <taxon>Eukaryota</taxon>
        <taxon>Sar</taxon>
        <taxon>Alveolata</taxon>
        <taxon>Ciliophora</taxon>
        <taxon>Postciliodesmatophora</taxon>
        <taxon>Heterotrichea</taxon>
        <taxon>Heterotrichida</taxon>
        <taxon>Stentoridae</taxon>
        <taxon>Stentor</taxon>
    </lineage>
</organism>
<comment type="caution">
    <text evidence="2">The sequence shown here is derived from an EMBL/GenBank/DDBJ whole genome shotgun (WGS) entry which is preliminary data.</text>
</comment>
<evidence type="ECO:0000313" key="3">
    <source>
        <dbReference type="Proteomes" id="UP000187209"/>
    </source>
</evidence>
<feature type="compositionally biased region" description="Basic and acidic residues" evidence="1">
    <location>
        <begin position="209"/>
        <end position="225"/>
    </location>
</feature>
<feature type="compositionally biased region" description="Low complexity" evidence="1">
    <location>
        <begin position="166"/>
        <end position="188"/>
    </location>
</feature>
<sequence>MQFCNHCSNEAVFSCNCTKPGILCLKHFNIHKLQVSGIHIPDLIFSSNSVLAGIQLALTALYKDVLTEAKGAMEVIRHKASQDLALIKSLQNISQKKYSEKLLLQIGSLKPFDDQIKKEGTFFSFHFEKFIESLKKIQVEINSRVRIQSNNLREQNLIDEPNAKINLPINNNRPPNSSSGLNSSQPASELGRNSSINPSQRNVNSGIRGNKDKIKIAEIKNDGFNERNNQYRSRK</sequence>
<name>A0A1R2BPR7_9CILI</name>